<keyword evidence="9 16" id="KW-0418">Kinase</keyword>
<feature type="transmembrane region" description="Helical" evidence="14">
    <location>
        <begin position="36"/>
        <end position="54"/>
    </location>
</feature>
<evidence type="ECO:0000256" key="8">
    <source>
        <dbReference type="ARBA" id="ARBA00022741"/>
    </source>
</evidence>
<dbReference type="InterPro" id="IPR005467">
    <property type="entry name" value="His_kinase_dom"/>
</dbReference>
<name>A0A0K9FCB8_9BACI</name>
<dbReference type="AlphaFoldDB" id="A0A0K9FCB8"/>
<feature type="transmembrane region" description="Helical" evidence="14">
    <location>
        <begin position="66"/>
        <end position="94"/>
    </location>
</feature>
<dbReference type="Gene3D" id="1.10.287.130">
    <property type="match status" value="1"/>
</dbReference>
<evidence type="ECO:0000256" key="6">
    <source>
        <dbReference type="ARBA" id="ARBA00022679"/>
    </source>
</evidence>
<dbReference type="EC" id="2.7.13.3" evidence="3"/>
<dbReference type="GO" id="GO:0005524">
    <property type="term" value="F:ATP binding"/>
    <property type="evidence" value="ECO:0007669"/>
    <property type="project" value="UniProtKB-KW"/>
</dbReference>
<keyword evidence="5" id="KW-0597">Phosphoprotein</keyword>
<keyword evidence="4" id="KW-1003">Cell membrane</keyword>
<keyword evidence="8" id="KW-0547">Nucleotide-binding</keyword>
<evidence type="ECO:0000256" key="3">
    <source>
        <dbReference type="ARBA" id="ARBA00012438"/>
    </source>
</evidence>
<dbReference type="Pfam" id="PF02518">
    <property type="entry name" value="HATPase_c"/>
    <property type="match status" value="1"/>
</dbReference>
<dbReference type="Proteomes" id="UP000037326">
    <property type="component" value="Unassembled WGS sequence"/>
</dbReference>
<feature type="transmembrane region" description="Helical" evidence="14">
    <location>
        <begin position="7"/>
        <end position="24"/>
    </location>
</feature>
<evidence type="ECO:0000259" key="15">
    <source>
        <dbReference type="PROSITE" id="PS50109"/>
    </source>
</evidence>
<proteinExistence type="predicted"/>
<evidence type="ECO:0000256" key="2">
    <source>
        <dbReference type="ARBA" id="ARBA00004651"/>
    </source>
</evidence>
<keyword evidence="10" id="KW-0067">ATP-binding</keyword>
<evidence type="ECO:0000256" key="7">
    <source>
        <dbReference type="ARBA" id="ARBA00022692"/>
    </source>
</evidence>
<evidence type="ECO:0000256" key="14">
    <source>
        <dbReference type="SAM" id="Phobius"/>
    </source>
</evidence>
<keyword evidence="6" id="KW-0808">Transferase</keyword>
<gene>
    <name evidence="16" type="ORF">ACZ11_06690</name>
</gene>
<evidence type="ECO:0000256" key="12">
    <source>
        <dbReference type="ARBA" id="ARBA00023012"/>
    </source>
</evidence>
<evidence type="ECO:0000256" key="5">
    <source>
        <dbReference type="ARBA" id="ARBA00022553"/>
    </source>
</evidence>
<evidence type="ECO:0000256" key="9">
    <source>
        <dbReference type="ARBA" id="ARBA00022777"/>
    </source>
</evidence>
<evidence type="ECO:0000313" key="17">
    <source>
        <dbReference type="Proteomes" id="UP000037326"/>
    </source>
</evidence>
<dbReference type="PATRIC" id="fig|582475.4.peg.813"/>
<dbReference type="PANTHER" id="PTHR43065">
    <property type="entry name" value="SENSOR HISTIDINE KINASE"/>
    <property type="match status" value="1"/>
</dbReference>
<dbReference type="Gene3D" id="3.30.565.10">
    <property type="entry name" value="Histidine kinase-like ATPase, C-terminal domain"/>
    <property type="match status" value="1"/>
</dbReference>
<keyword evidence="11 14" id="KW-1133">Transmembrane helix</keyword>
<protein>
    <recommendedName>
        <fullName evidence="3">histidine kinase</fullName>
        <ecNumber evidence="3">2.7.13.3</ecNumber>
    </recommendedName>
</protein>
<reference evidence="17" key="1">
    <citation type="submission" date="2015-07" db="EMBL/GenBank/DDBJ databases">
        <authorList>
            <consortium name="Consortium for Microbial Forensics and Genomics (microFORGE)"/>
            <person name="Knight B.M."/>
            <person name="Roberts D.P."/>
            <person name="Lin D."/>
            <person name="Hari K."/>
            <person name="Fletcher J."/>
            <person name="Melcher U."/>
            <person name="Blagden T."/>
            <person name="Winegar R.A."/>
        </authorList>
    </citation>
    <scope>NUCLEOTIDE SEQUENCE [LARGE SCALE GENOMIC DNA]</scope>
    <source>
        <strain evidence="17">DSM 23493</strain>
    </source>
</reference>
<evidence type="ECO:0000256" key="10">
    <source>
        <dbReference type="ARBA" id="ARBA00022840"/>
    </source>
</evidence>
<comment type="subcellular location">
    <subcellularLocation>
        <location evidence="2">Cell membrane</location>
        <topology evidence="2">Multi-pass membrane protein</topology>
    </subcellularLocation>
</comment>
<dbReference type="PANTHER" id="PTHR43065:SF46">
    <property type="entry name" value="C4-DICARBOXYLATE TRANSPORT SENSOR PROTEIN DCTB"/>
    <property type="match status" value="1"/>
</dbReference>
<accession>A0A0K9FCB8</accession>
<keyword evidence="7 14" id="KW-0812">Transmembrane</keyword>
<dbReference type="PRINTS" id="PR00344">
    <property type="entry name" value="BCTRLSENSOR"/>
</dbReference>
<feature type="domain" description="Histidine kinase" evidence="15">
    <location>
        <begin position="213"/>
        <end position="418"/>
    </location>
</feature>
<dbReference type="PROSITE" id="PS50109">
    <property type="entry name" value="HIS_KIN"/>
    <property type="match status" value="1"/>
</dbReference>
<dbReference type="EMBL" id="LFXJ01000005">
    <property type="protein sequence ID" value="KMY31872.1"/>
    <property type="molecule type" value="Genomic_DNA"/>
</dbReference>
<dbReference type="GO" id="GO:0000155">
    <property type="term" value="F:phosphorelay sensor kinase activity"/>
    <property type="evidence" value="ECO:0007669"/>
    <property type="project" value="InterPro"/>
</dbReference>
<dbReference type="Pfam" id="PF07694">
    <property type="entry name" value="5TM-5TMR_LYT"/>
    <property type="match status" value="1"/>
</dbReference>
<keyword evidence="13 14" id="KW-0472">Membrane</keyword>
<dbReference type="InterPro" id="IPR004358">
    <property type="entry name" value="Sig_transdc_His_kin-like_C"/>
</dbReference>
<evidence type="ECO:0000256" key="1">
    <source>
        <dbReference type="ARBA" id="ARBA00000085"/>
    </source>
</evidence>
<dbReference type="GO" id="GO:0071555">
    <property type="term" value="P:cell wall organization"/>
    <property type="evidence" value="ECO:0007669"/>
    <property type="project" value="InterPro"/>
</dbReference>
<dbReference type="CDD" id="cd00082">
    <property type="entry name" value="HisKA"/>
    <property type="match status" value="1"/>
</dbReference>
<dbReference type="OrthoDB" id="9815750at2"/>
<dbReference type="SMART" id="SM00387">
    <property type="entry name" value="HATPase_c"/>
    <property type="match status" value="1"/>
</dbReference>
<dbReference type="RefSeq" id="WP_049664685.1">
    <property type="nucleotide sequence ID" value="NZ_LFXJ01000005.1"/>
</dbReference>
<comment type="catalytic activity">
    <reaction evidence="1">
        <text>ATP + protein L-histidine = ADP + protein N-phospho-L-histidine.</text>
        <dbReference type="EC" id="2.7.13.3"/>
    </reaction>
</comment>
<keyword evidence="12" id="KW-0902">Two-component regulatory system</keyword>
<sequence>MGITTLLLNAFIIIICIFFYQIFWLDKDGKEARNTILISFLSSIAVVLCMTFPFKFNCGYIYDLRLIPILLAVLYGGFRSFIFITVIFVSYRFYLGGDGVYPAVIVYFMATSITMVSQYFLAGYYKKRKILFSLLLMSLCTISFSIFALMNQIRINDKVQPDFIHFLFNYIVINILTVLLSLYLIEGMIERFKMKEKIYRAEKFMVTCELAASIAHEIRNPLTTVYGFMQMFSKNEISETQKDDYLQVMLMELEKAQHVINDYLSLIKPQHVARELLDIRPIVEQVIEVILPIAIQCNVKVESDNECSYYIYANTDNLKMCLINIATNGIEAMTNGGMLRINVKKVKNRIVIDIIDTGIGMSSEEINRIAMPFYSIKEKGTGLGTMIAYSIVKGLNGDIEIKSEKGKGTRFSIIIPSS</sequence>
<dbReference type="Gene3D" id="1.10.1760.20">
    <property type="match status" value="1"/>
</dbReference>
<dbReference type="InterPro" id="IPR036890">
    <property type="entry name" value="HATPase_C_sf"/>
</dbReference>
<dbReference type="InterPro" id="IPR003661">
    <property type="entry name" value="HisK_dim/P_dom"/>
</dbReference>
<feature type="transmembrane region" description="Helical" evidence="14">
    <location>
        <begin position="100"/>
        <end position="121"/>
    </location>
</feature>
<evidence type="ECO:0000313" key="16">
    <source>
        <dbReference type="EMBL" id="KMY31872.1"/>
    </source>
</evidence>
<organism evidence="16 17">
    <name type="scientific">Lysinibacillus xylanilyticus</name>
    <dbReference type="NCBI Taxonomy" id="582475"/>
    <lineage>
        <taxon>Bacteria</taxon>
        <taxon>Bacillati</taxon>
        <taxon>Bacillota</taxon>
        <taxon>Bacilli</taxon>
        <taxon>Bacillales</taxon>
        <taxon>Bacillaceae</taxon>
        <taxon>Lysinibacillus</taxon>
    </lineage>
</organism>
<dbReference type="Pfam" id="PF00512">
    <property type="entry name" value="HisKA"/>
    <property type="match status" value="1"/>
</dbReference>
<evidence type="ECO:0000256" key="11">
    <source>
        <dbReference type="ARBA" id="ARBA00022989"/>
    </source>
</evidence>
<dbReference type="SUPFAM" id="SSF47384">
    <property type="entry name" value="Homodimeric domain of signal transducing histidine kinase"/>
    <property type="match status" value="1"/>
</dbReference>
<dbReference type="SUPFAM" id="SSF55874">
    <property type="entry name" value="ATPase domain of HSP90 chaperone/DNA topoisomerase II/histidine kinase"/>
    <property type="match status" value="1"/>
</dbReference>
<comment type="caution">
    <text evidence="16">The sequence shown here is derived from an EMBL/GenBank/DDBJ whole genome shotgun (WGS) entry which is preliminary data.</text>
</comment>
<dbReference type="InterPro" id="IPR011620">
    <property type="entry name" value="Sig_transdc_His_kinase_LytS_TM"/>
</dbReference>
<dbReference type="SMART" id="SM00388">
    <property type="entry name" value="HisKA"/>
    <property type="match status" value="1"/>
</dbReference>
<feature type="transmembrane region" description="Helical" evidence="14">
    <location>
        <begin position="163"/>
        <end position="185"/>
    </location>
</feature>
<feature type="transmembrane region" description="Helical" evidence="14">
    <location>
        <begin position="130"/>
        <end position="151"/>
    </location>
</feature>
<dbReference type="InterPro" id="IPR003594">
    <property type="entry name" value="HATPase_dom"/>
</dbReference>
<dbReference type="InterPro" id="IPR036097">
    <property type="entry name" value="HisK_dim/P_sf"/>
</dbReference>
<evidence type="ECO:0000256" key="13">
    <source>
        <dbReference type="ARBA" id="ARBA00023136"/>
    </source>
</evidence>
<evidence type="ECO:0000256" key="4">
    <source>
        <dbReference type="ARBA" id="ARBA00022475"/>
    </source>
</evidence>
<dbReference type="GeneID" id="96597962"/>
<dbReference type="GO" id="GO:0005886">
    <property type="term" value="C:plasma membrane"/>
    <property type="evidence" value="ECO:0007669"/>
    <property type="project" value="UniProtKB-SubCell"/>
</dbReference>